<dbReference type="RefSeq" id="XP_007512609.1">
    <property type="nucleotide sequence ID" value="XM_007512547.1"/>
</dbReference>
<accession>K8EGT3</accession>
<sequence length="679" mass="73568">MEETTVAASRGGTPVAREGGNQRSSKIQPLEIPTHSSSSTKEEDTIVVVVPQREIEHQNVSETNTNVEHALNESSEQLLSANSSSGGKRERRRGENGEDEMEEDESSLRSPRSPKAYAQSGVKVGIEFARSVKVVLFSTKICILLLFVPIALALGHAGKNMSPGPIFFFSVLAIVPLAERLGFVTEEVAAHTNETLGGLLNATFGNVTELIVSLMALRNGDTRLVKLSLLGSILTNTLLVLGASFFFGGLKYSEQTHNRKGAQLNAGLLLLSVLSLTLPSVMSETSMSGTTEEEKERDILRVSRVSSVFLLAGYMAFLVFQLKTHKHMFVSENKNEDGGEEDHERKAKEEKKIKAVRRTGSTESMFKMKTSSMENLRATLKNMASSSSNPKPILARKAEREDDEESGRGSAVPQPPVSPIPENAVKNSGALDITNAGGGSKLAKLRWQSAVKDIAQKKELNMLKWGSVLTQVSTQTRVNSMQRKLSQLNKKLTETLSGKGAREDDKNILFGFERGDEMAYEHKDDSLTKVSAMIWLAVITGFIASLSDVLVGSIDGAAHQWGVPMAFIATIVLPLVGCAAEITAAVMFARKNKMDISIGVAIGSSTQFALLVIPVTVLIGWMISVPMNLDFGLFESASLLVVVLVVNANVVDGTSNWLKGAMLLCAYACLATSIWFQKF</sequence>
<evidence type="ECO:0000256" key="9">
    <source>
        <dbReference type="SAM" id="Phobius"/>
    </source>
</evidence>
<feature type="region of interest" description="Disordered" evidence="8">
    <location>
        <begin position="1"/>
        <end position="47"/>
    </location>
</feature>
<evidence type="ECO:0000259" key="10">
    <source>
        <dbReference type="Pfam" id="PF01699"/>
    </source>
</evidence>
<feature type="transmembrane region" description="Helical" evidence="9">
    <location>
        <begin position="566"/>
        <end position="588"/>
    </location>
</feature>
<dbReference type="AlphaFoldDB" id="K8EGT3"/>
<feature type="transmembrane region" description="Helical" evidence="9">
    <location>
        <begin position="134"/>
        <end position="154"/>
    </location>
</feature>
<feature type="region of interest" description="Disordered" evidence="8">
    <location>
        <begin position="333"/>
        <end position="362"/>
    </location>
</feature>
<feature type="transmembrane region" description="Helical" evidence="9">
    <location>
        <begin position="196"/>
        <end position="217"/>
    </location>
</feature>
<evidence type="ECO:0000256" key="4">
    <source>
        <dbReference type="ARBA" id="ARBA00022692"/>
    </source>
</evidence>
<feature type="transmembrane region" description="Helical" evidence="9">
    <location>
        <begin position="229"/>
        <end position="250"/>
    </location>
</feature>
<proteinExistence type="predicted"/>
<dbReference type="PANTHER" id="PTHR31503:SF22">
    <property type="entry name" value="VACUOLAR CALCIUM ION TRANSPORTER"/>
    <property type="match status" value="1"/>
</dbReference>
<feature type="region of interest" description="Disordered" evidence="8">
    <location>
        <begin position="382"/>
        <end position="432"/>
    </location>
</feature>
<feature type="transmembrane region" description="Helical" evidence="9">
    <location>
        <begin position="532"/>
        <end position="554"/>
    </location>
</feature>
<feature type="transmembrane region" description="Helical" evidence="9">
    <location>
        <begin position="629"/>
        <end position="650"/>
    </location>
</feature>
<dbReference type="InterPro" id="IPR004837">
    <property type="entry name" value="NaCa_Exmemb"/>
</dbReference>
<feature type="domain" description="Sodium/calcium exchanger membrane region" evidence="10">
    <location>
        <begin position="532"/>
        <end position="672"/>
    </location>
</feature>
<dbReference type="Pfam" id="PF01699">
    <property type="entry name" value="Na_Ca_ex"/>
    <property type="match status" value="2"/>
</dbReference>
<evidence type="ECO:0000313" key="11">
    <source>
        <dbReference type="EMBL" id="CCO17209.1"/>
    </source>
</evidence>
<evidence type="ECO:0000256" key="7">
    <source>
        <dbReference type="ARBA" id="ARBA00023136"/>
    </source>
</evidence>
<dbReference type="PANTHER" id="PTHR31503">
    <property type="entry name" value="VACUOLAR CALCIUM ION TRANSPORTER"/>
    <property type="match status" value="1"/>
</dbReference>
<evidence type="ECO:0000256" key="6">
    <source>
        <dbReference type="ARBA" id="ARBA00023065"/>
    </source>
</evidence>
<keyword evidence="4 9" id="KW-0812">Transmembrane</keyword>
<keyword evidence="12" id="KW-1185">Reference proteome</keyword>
<reference evidence="11 12" key="1">
    <citation type="submission" date="2011-10" db="EMBL/GenBank/DDBJ databases">
        <authorList>
            <person name="Genoscope - CEA"/>
        </authorList>
    </citation>
    <scope>NUCLEOTIDE SEQUENCE [LARGE SCALE GENOMIC DNA]</scope>
    <source>
        <strain evidence="11 12">RCC 1105</strain>
    </source>
</reference>
<keyword evidence="3" id="KW-0050">Antiport</keyword>
<dbReference type="GO" id="GO:0012505">
    <property type="term" value="C:endomembrane system"/>
    <property type="evidence" value="ECO:0007669"/>
    <property type="project" value="UniProtKB-SubCell"/>
</dbReference>
<name>K8EGT3_9CHLO</name>
<evidence type="ECO:0000256" key="3">
    <source>
        <dbReference type="ARBA" id="ARBA00022449"/>
    </source>
</evidence>
<dbReference type="Gene3D" id="1.20.1420.30">
    <property type="entry name" value="NCX, central ion-binding region"/>
    <property type="match status" value="2"/>
</dbReference>
<dbReference type="eggNOG" id="KOG1397">
    <property type="taxonomic scope" value="Eukaryota"/>
</dbReference>
<keyword evidence="2" id="KW-0813">Transport</keyword>
<feature type="compositionally biased region" description="Basic and acidic residues" evidence="8">
    <location>
        <begin position="333"/>
        <end position="353"/>
    </location>
</feature>
<evidence type="ECO:0000256" key="2">
    <source>
        <dbReference type="ARBA" id="ARBA00022448"/>
    </source>
</evidence>
<keyword evidence="7 9" id="KW-0472">Membrane</keyword>
<evidence type="ECO:0000256" key="1">
    <source>
        <dbReference type="ARBA" id="ARBA00004127"/>
    </source>
</evidence>
<evidence type="ECO:0000256" key="8">
    <source>
        <dbReference type="SAM" id="MobiDB-lite"/>
    </source>
</evidence>
<evidence type="ECO:0000313" key="12">
    <source>
        <dbReference type="Proteomes" id="UP000198341"/>
    </source>
</evidence>
<keyword evidence="5 9" id="KW-1133">Transmembrane helix</keyword>
<dbReference type="GeneID" id="19015264"/>
<organism evidence="11 12">
    <name type="scientific">Bathycoccus prasinos</name>
    <dbReference type="NCBI Taxonomy" id="41875"/>
    <lineage>
        <taxon>Eukaryota</taxon>
        <taxon>Viridiplantae</taxon>
        <taxon>Chlorophyta</taxon>
        <taxon>Mamiellophyceae</taxon>
        <taxon>Mamiellales</taxon>
        <taxon>Bathycoccaceae</taxon>
        <taxon>Bathycoccus</taxon>
    </lineage>
</organism>
<protein>
    <recommendedName>
        <fullName evidence="10">Sodium/calcium exchanger membrane region domain-containing protein</fullName>
    </recommendedName>
</protein>
<evidence type="ECO:0000256" key="5">
    <source>
        <dbReference type="ARBA" id="ARBA00022989"/>
    </source>
</evidence>
<dbReference type="GO" id="GO:0015369">
    <property type="term" value="F:calcium:proton antiporter activity"/>
    <property type="evidence" value="ECO:0007669"/>
    <property type="project" value="TreeGrafter"/>
</dbReference>
<feature type="compositionally biased region" description="Low complexity" evidence="8">
    <location>
        <begin position="73"/>
        <end position="86"/>
    </location>
</feature>
<dbReference type="STRING" id="41875.K8EGT3"/>
<feature type="transmembrane region" description="Helical" evidence="9">
    <location>
        <begin position="262"/>
        <end position="282"/>
    </location>
</feature>
<dbReference type="EMBL" id="FO082273">
    <property type="protein sequence ID" value="CCO17209.1"/>
    <property type="molecule type" value="Genomic_DNA"/>
</dbReference>
<dbReference type="InterPro" id="IPR004713">
    <property type="entry name" value="CaH_exchang"/>
</dbReference>
<dbReference type="GO" id="GO:0009705">
    <property type="term" value="C:plant-type vacuole membrane"/>
    <property type="evidence" value="ECO:0007669"/>
    <property type="project" value="TreeGrafter"/>
</dbReference>
<dbReference type="OrthoDB" id="1699231at2759"/>
<feature type="region of interest" description="Disordered" evidence="8">
    <location>
        <begin position="73"/>
        <end position="114"/>
    </location>
</feature>
<feature type="transmembrane region" description="Helical" evidence="9">
    <location>
        <begin position="657"/>
        <end position="676"/>
    </location>
</feature>
<feature type="transmembrane region" description="Helical" evidence="9">
    <location>
        <begin position="166"/>
        <end position="184"/>
    </location>
</feature>
<feature type="transmembrane region" description="Helical" evidence="9">
    <location>
        <begin position="302"/>
        <end position="320"/>
    </location>
</feature>
<dbReference type="KEGG" id="bpg:Bathy06g02840"/>
<feature type="domain" description="Sodium/calcium exchanger membrane region" evidence="10">
    <location>
        <begin position="166"/>
        <end position="322"/>
    </location>
</feature>
<comment type="subcellular location">
    <subcellularLocation>
        <location evidence="1">Endomembrane system</location>
        <topology evidence="1">Multi-pass membrane protein</topology>
    </subcellularLocation>
</comment>
<dbReference type="InterPro" id="IPR044880">
    <property type="entry name" value="NCX_ion-bd_dom_sf"/>
</dbReference>
<feature type="transmembrane region" description="Helical" evidence="9">
    <location>
        <begin position="600"/>
        <end position="623"/>
    </location>
</feature>
<dbReference type="GO" id="GO:0006874">
    <property type="term" value="P:intracellular calcium ion homeostasis"/>
    <property type="evidence" value="ECO:0007669"/>
    <property type="project" value="TreeGrafter"/>
</dbReference>
<dbReference type="Proteomes" id="UP000198341">
    <property type="component" value="Chromosome 6"/>
</dbReference>
<gene>
    <name evidence="11" type="ORF">Bathy06g02840</name>
</gene>
<keyword evidence="6" id="KW-0406">Ion transport</keyword>